<protein>
    <submittedName>
        <fullName evidence="2">Uncharacterized protein</fullName>
    </submittedName>
</protein>
<evidence type="ECO:0000256" key="1">
    <source>
        <dbReference type="SAM" id="SignalP"/>
    </source>
</evidence>
<gene>
    <name evidence="2" type="primary">Contig1407.g1543</name>
    <name evidence="2" type="ORF">STYLEM_18501</name>
</gene>
<keyword evidence="3" id="KW-1185">Reference proteome</keyword>
<name>A0A078B4G0_STYLE</name>
<dbReference type="Proteomes" id="UP000039865">
    <property type="component" value="Unassembled WGS sequence"/>
</dbReference>
<reference evidence="2 3" key="1">
    <citation type="submission" date="2014-06" db="EMBL/GenBank/DDBJ databases">
        <authorList>
            <person name="Swart Estienne"/>
        </authorList>
    </citation>
    <scope>NUCLEOTIDE SEQUENCE [LARGE SCALE GENOMIC DNA]</scope>
    <source>
        <strain evidence="2 3">130c</strain>
    </source>
</reference>
<evidence type="ECO:0000313" key="3">
    <source>
        <dbReference type="Proteomes" id="UP000039865"/>
    </source>
</evidence>
<dbReference type="EMBL" id="CCKQ01017470">
    <property type="protein sequence ID" value="CDW89369.1"/>
    <property type="molecule type" value="Genomic_DNA"/>
</dbReference>
<feature type="chain" id="PRO_5001729810" evidence="1">
    <location>
        <begin position="17"/>
        <end position="508"/>
    </location>
</feature>
<dbReference type="AlphaFoldDB" id="A0A078B4G0"/>
<keyword evidence="1" id="KW-0732">Signal</keyword>
<organism evidence="2 3">
    <name type="scientific">Stylonychia lemnae</name>
    <name type="common">Ciliate</name>
    <dbReference type="NCBI Taxonomy" id="5949"/>
    <lineage>
        <taxon>Eukaryota</taxon>
        <taxon>Sar</taxon>
        <taxon>Alveolata</taxon>
        <taxon>Ciliophora</taxon>
        <taxon>Intramacronucleata</taxon>
        <taxon>Spirotrichea</taxon>
        <taxon>Stichotrichia</taxon>
        <taxon>Sporadotrichida</taxon>
        <taxon>Oxytrichidae</taxon>
        <taxon>Stylonychinae</taxon>
        <taxon>Stylonychia</taxon>
    </lineage>
</organism>
<accession>A0A078B4G0</accession>
<evidence type="ECO:0000313" key="2">
    <source>
        <dbReference type="EMBL" id="CDW89369.1"/>
    </source>
</evidence>
<feature type="signal peptide" evidence="1">
    <location>
        <begin position="1"/>
        <end position="16"/>
    </location>
</feature>
<proteinExistence type="predicted"/>
<sequence>MYKLVLLLCLLGAISSVHVEVSNAHIIQRLTRDSGHLNVVLNRYFNKDKESLNLDYSTLVISDPPNSNYKAIMFTIMGTHNKQIDQYIGEKQSFILKVLTEQVPAPEYEIHKNVLQHTVKVEGLKNLNSKEDVETSLKRFANAFSDWTNNNMWGSSEQFYALHFLSYVFTKIAGRFYTNGFSCFLDFSAKDLHFSKEDSDPIQDYYADLPFELPKYFAITVSEKFFQEFLQEFYNRKKRLNLLEYLELFPEFDQYTERMTVQEASDYLPYLLERFNEEQRLSIEFNPKDPIQEGVEYAEKNIKVKFLKDSVDLLIPLIFDIVVGKDLFTWEQVGKGYMGLGGVTQIKQFDDGSLNFNINSFLRIQNISLKDTLTMKNIDEETGAIFALGNLYFKQNFLPPQTYHADVKTLLDLKWGSFNIVENLEKKIKMRFVEGYFEMKVDELETHKFPTDLGLVNKFGGVSEGFNFDSRKRKTAWENKQIFLEKEAKLKLEQQKGSNANNFRQEQQ</sequence>
<dbReference type="InParanoid" id="A0A078B4G0"/>